<evidence type="ECO:0000259" key="3">
    <source>
        <dbReference type="Pfam" id="PF16861"/>
    </source>
</evidence>
<keyword evidence="5" id="KW-1185">Reference proteome</keyword>
<organism evidence="4 5">
    <name type="scientific">Polymorphospora lycopeni</name>
    <dbReference type="NCBI Taxonomy" id="3140240"/>
    <lineage>
        <taxon>Bacteria</taxon>
        <taxon>Bacillati</taxon>
        <taxon>Actinomycetota</taxon>
        <taxon>Actinomycetes</taxon>
        <taxon>Micromonosporales</taxon>
        <taxon>Micromonosporaceae</taxon>
        <taxon>Polymorphospora</taxon>
    </lineage>
</organism>
<accession>A0ABV5CQD9</accession>
<dbReference type="Gene3D" id="3.90.870.20">
    <property type="entry name" value="Carbamoyltransferase, C-terminal domain"/>
    <property type="match status" value="1"/>
</dbReference>
<dbReference type="CDD" id="cd24098">
    <property type="entry name" value="ASKHA_NBD_TobZ_N"/>
    <property type="match status" value="1"/>
</dbReference>
<dbReference type="Gene3D" id="3.30.420.40">
    <property type="match status" value="2"/>
</dbReference>
<dbReference type="InterPro" id="IPR051338">
    <property type="entry name" value="NodU/CmcH_Carbamoyltrnsfr"/>
</dbReference>
<reference evidence="4 5" key="1">
    <citation type="submission" date="2024-04" db="EMBL/GenBank/DDBJ databases">
        <title>Polymorphospora sp. isolated from Baiyangdian Lake in Xiong'an New Area.</title>
        <authorList>
            <person name="Zhang X."/>
            <person name="Liu J."/>
        </authorList>
    </citation>
    <scope>NUCLEOTIDE SEQUENCE [LARGE SCALE GENOMIC DNA]</scope>
    <source>
        <strain evidence="4 5">2-325</strain>
    </source>
</reference>
<dbReference type="InterPro" id="IPR031730">
    <property type="entry name" value="Carbam_trans_C"/>
</dbReference>
<dbReference type="InterPro" id="IPR043129">
    <property type="entry name" value="ATPase_NBD"/>
</dbReference>
<comment type="similarity">
    <text evidence="1">Belongs to the NodU/CmcH family.</text>
</comment>
<name>A0ABV5CQD9_9ACTN</name>
<dbReference type="Pfam" id="PF02543">
    <property type="entry name" value="Carbam_trans_N"/>
    <property type="match status" value="1"/>
</dbReference>
<evidence type="ECO:0000256" key="1">
    <source>
        <dbReference type="ARBA" id="ARBA00006129"/>
    </source>
</evidence>
<dbReference type="InterPro" id="IPR038152">
    <property type="entry name" value="Carbam_trans_C_sf"/>
</dbReference>
<gene>
    <name evidence="4" type="ORF">AAFH96_14055</name>
</gene>
<evidence type="ECO:0000259" key="2">
    <source>
        <dbReference type="Pfam" id="PF02543"/>
    </source>
</evidence>
<feature type="domain" description="Carbamoyltransferase C-terminal" evidence="3">
    <location>
        <begin position="392"/>
        <end position="555"/>
    </location>
</feature>
<dbReference type="PANTHER" id="PTHR34847">
    <property type="entry name" value="NODULATION PROTEIN U"/>
    <property type="match status" value="1"/>
</dbReference>
<dbReference type="SUPFAM" id="SSF53067">
    <property type="entry name" value="Actin-like ATPase domain"/>
    <property type="match status" value="1"/>
</dbReference>
<sequence length="593" mass="63893">MNVLGISALYHDAAAAVCIDGQLVAAAQEERFSRRKQDRTVPWRAARSCLDVSGLSIADIDCLAYYEEPSLKLDRQLSMLAAEVRPEPAAELLARIDPTRVYRAMREGLGYDGPVRFMPHHLSHAASAYFFSGFAESAVLVLDAVGEWTTSSYGTGSPGSGIRLVESDRFPHSLGLFYSTVTAYLGFEVNEGEYKTMGLAPLGRPTFVEQLRKTISWTETGEVTLDTAYFDFTGLRRMWSDALPGLLGIPPRETGQPLDGCHADLARSVQLLLEEVVLAKARAARAATGARNLCMAGGVALNCVAVGRLRAAGLFDDIFVQPAAGDAGGAIGAAAQASYDLGTPPPVERLAHTYLGPGFSTARDVVPALRAAGLPYVDHGDDLDGMFQDVVRRLAAGQIIGWFQGRMEFGPRALGNRSILADPRRPDMRDRINALVKMREAFRPFAPSALDKLASRYFDCPGDLPFMLETVRARTDTLPAVTHVDGSARLQTVSPETNPRFAELLERYASATGCGVLLNTSFNQRGEPIVCSPVDAIACFARSGLDALVIGEVVVDGREVPDSWRTAVSAKGITSAHSDEPGVDHELAVYELA</sequence>
<dbReference type="Pfam" id="PF16861">
    <property type="entry name" value="Carbam_trans_C"/>
    <property type="match status" value="1"/>
</dbReference>
<dbReference type="RefSeq" id="WP_375734439.1">
    <property type="nucleotide sequence ID" value="NZ_JBCGDC010000033.1"/>
</dbReference>
<evidence type="ECO:0000313" key="5">
    <source>
        <dbReference type="Proteomes" id="UP001582793"/>
    </source>
</evidence>
<protein>
    <submittedName>
        <fullName evidence="4">Carbamoyltransferase C-terminal domain-containing protein</fullName>
    </submittedName>
</protein>
<dbReference type="PANTHER" id="PTHR34847:SF1">
    <property type="entry name" value="NODULATION PROTEIN U"/>
    <property type="match status" value="1"/>
</dbReference>
<dbReference type="Proteomes" id="UP001582793">
    <property type="component" value="Unassembled WGS sequence"/>
</dbReference>
<dbReference type="InterPro" id="IPR003696">
    <property type="entry name" value="Carbtransf_dom"/>
</dbReference>
<dbReference type="EMBL" id="JBCGDC010000033">
    <property type="protein sequence ID" value="MFB6394224.1"/>
    <property type="molecule type" value="Genomic_DNA"/>
</dbReference>
<comment type="caution">
    <text evidence="4">The sequence shown here is derived from an EMBL/GenBank/DDBJ whole genome shotgun (WGS) entry which is preliminary data.</text>
</comment>
<feature type="domain" description="Carbamoyltransferase" evidence="2">
    <location>
        <begin position="3"/>
        <end position="334"/>
    </location>
</feature>
<evidence type="ECO:0000313" key="4">
    <source>
        <dbReference type="EMBL" id="MFB6394224.1"/>
    </source>
</evidence>
<proteinExistence type="inferred from homology"/>